<dbReference type="EMBL" id="BAAAWD010000007">
    <property type="protein sequence ID" value="GAA3007801.1"/>
    <property type="molecule type" value="Genomic_DNA"/>
</dbReference>
<protein>
    <submittedName>
        <fullName evidence="2">Uncharacterized protein</fullName>
    </submittedName>
</protein>
<name>A0ABP6KJU9_9ACTN</name>
<reference evidence="3" key="1">
    <citation type="journal article" date="2019" name="Int. J. Syst. Evol. Microbiol.">
        <title>The Global Catalogue of Microorganisms (GCM) 10K type strain sequencing project: providing services to taxonomists for standard genome sequencing and annotation.</title>
        <authorList>
            <consortium name="The Broad Institute Genomics Platform"/>
            <consortium name="The Broad Institute Genome Sequencing Center for Infectious Disease"/>
            <person name="Wu L."/>
            <person name="Ma J."/>
        </authorList>
    </citation>
    <scope>NUCLEOTIDE SEQUENCE [LARGE SCALE GENOMIC DNA]</scope>
    <source>
        <strain evidence="3">JCM 3106</strain>
    </source>
</reference>
<feature type="transmembrane region" description="Helical" evidence="1">
    <location>
        <begin position="66"/>
        <end position="85"/>
    </location>
</feature>
<dbReference type="Proteomes" id="UP001499930">
    <property type="component" value="Unassembled WGS sequence"/>
</dbReference>
<keyword evidence="1" id="KW-0472">Membrane</keyword>
<dbReference type="RefSeq" id="WP_344895167.1">
    <property type="nucleotide sequence ID" value="NZ_BAAAWD010000007.1"/>
</dbReference>
<keyword evidence="1" id="KW-1133">Transmembrane helix</keyword>
<keyword evidence="1" id="KW-0812">Transmembrane</keyword>
<feature type="transmembrane region" description="Helical" evidence="1">
    <location>
        <begin position="131"/>
        <end position="148"/>
    </location>
</feature>
<accession>A0ABP6KJU9</accession>
<organism evidence="2 3">
    <name type="scientific">Streptosporangium longisporum</name>
    <dbReference type="NCBI Taxonomy" id="46187"/>
    <lineage>
        <taxon>Bacteria</taxon>
        <taxon>Bacillati</taxon>
        <taxon>Actinomycetota</taxon>
        <taxon>Actinomycetes</taxon>
        <taxon>Streptosporangiales</taxon>
        <taxon>Streptosporangiaceae</taxon>
        <taxon>Streptosporangium</taxon>
    </lineage>
</organism>
<feature type="transmembrane region" description="Helical" evidence="1">
    <location>
        <begin position="44"/>
        <end position="60"/>
    </location>
</feature>
<keyword evidence="3" id="KW-1185">Reference proteome</keyword>
<evidence type="ECO:0000256" key="1">
    <source>
        <dbReference type="SAM" id="Phobius"/>
    </source>
</evidence>
<proteinExistence type="predicted"/>
<feature type="transmembrane region" description="Helical" evidence="1">
    <location>
        <begin position="105"/>
        <end position="125"/>
    </location>
</feature>
<comment type="caution">
    <text evidence="2">The sequence shown here is derived from an EMBL/GenBank/DDBJ whole genome shotgun (WGS) entry which is preliminary data.</text>
</comment>
<evidence type="ECO:0000313" key="2">
    <source>
        <dbReference type="EMBL" id="GAA3007801.1"/>
    </source>
</evidence>
<sequence>MENDFRPGGPDGFGGPLTSSQARDALDRLGLDGARLAERVVTPWWYHLALGLIVGVLTAAQALPGAVSFVVVALGIVAILLLVTAYSRRYGIFITQPAGPRGKRLLRVISGVLILAMLTALVVRFTGTDPRWGLVPAALAFGATLVLGRRYDDVLRDELVHDATGRA</sequence>
<gene>
    <name evidence="2" type="ORF">GCM10017559_32540</name>
</gene>
<evidence type="ECO:0000313" key="3">
    <source>
        <dbReference type="Proteomes" id="UP001499930"/>
    </source>
</evidence>